<dbReference type="EMBL" id="BORC01000002">
    <property type="protein sequence ID" value="GIN61759.1"/>
    <property type="molecule type" value="Genomic_DNA"/>
</dbReference>
<keyword evidence="3" id="KW-1185">Reference proteome</keyword>
<dbReference type="AlphaFoldDB" id="A0A920BTE5"/>
<dbReference type="Proteomes" id="UP000682111">
    <property type="component" value="Unassembled WGS sequence"/>
</dbReference>
<protein>
    <submittedName>
        <fullName evidence="2">NAD dependent epimerase/dehydratase</fullName>
    </submittedName>
</protein>
<evidence type="ECO:0000259" key="1">
    <source>
        <dbReference type="Pfam" id="PF01370"/>
    </source>
</evidence>
<dbReference type="Gene3D" id="3.40.50.720">
    <property type="entry name" value="NAD(P)-binding Rossmann-like Domain"/>
    <property type="match status" value="1"/>
</dbReference>
<evidence type="ECO:0000313" key="3">
    <source>
        <dbReference type="Proteomes" id="UP000682111"/>
    </source>
</evidence>
<name>A0A920BTE5_9BACI</name>
<dbReference type="SUPFAM" id="SSF51735">
    <property type="entry name" value="NAD(P)-binding Rossmann-fold domains"/>
    <property type="match status" value="1"/>
</dbReference>
<dbReference type="InterPro" id="IPR001509">
    <property type="entry name" value="Epimerase_deHydtase"/>
</dbReference>
<sequence>MKNVLVLGGTRFFGRKLVELLIADGHHVTIITRGQSGNPFGNKVEHLAVDRKNKQQFAEKVKNRTFDLVFDNICFSPNEAYDFCEVFNGKINKLVFTSTLSTYTMDGREKHEADFDPYSYEITMGNSTDFSYGEGKRQAEAVFFKYAKFPVVAVRFPIVMGSDDYTRRLHFHIERVMNGEPIGFVNMGSEMSYIHAEEAARFLQWAGETDIEGPFNATANGKISLNELIKIIEAHTGNKANVVSNGEEDTLSPYAISESWYMSNKKAVDKGFSFTDLEDWLPPLVEAIINEMK</sequence>
<dbReference type="PANTHER" id="PTHR43245">
    <property type="entry name" value="BIFUNCTIONAL POLYMYXIN RESISTANCE PROTEIN ARNA"/>
    <property type="match status" value="1"/>
</dbReference>
<reference evidence="2" key="1">
    <citation type="submission" date="2021-03" db="EMBL/GenBank/DDBJ databases">
        <title>Antimicrobial resistance genes in bacteria isolated from Japanese honey, and their potential for conferring macrolide and lincosamide resistance in the American foulbrood pathogen Paenibacillus larvae.</title>
        <authorList>
            <person name="Okamoto M."/>
            <person name="Kumagai M."/>
            <person name="Kanamori H."/>
            <person name="Takamatsu D."/>
        </authorList>
    </citation>
    <scope>NUCLEOTIDE SEQUENCE</scope>
    <source>
        <strain evidence="2">J27TS8</strain>
    </source>
</reference>
<dbReference type="InterPro" id="IPR036291">
    <property type="entry name" value="NAD(P)-bd_dom_sf"/>
</dbReference>
<evidence type="ECO:0000313" key="2">
    <source>
        <dbReference type="EMBL" id="GIN61759.1"/>
    </source>
</evidence>
<dbReference type="PANTHER" id="PTHR43245:SF13">
    <property type="entry name" value="UDP-D-APIOSE_UDP-D-XYLOSE SYNTHASE 2"/>
    <property type="match status" value="1"/>
</dbReference>
<dbReference type="Pfam" id="PF01370">
    <property type="entry name" value="Epimerase"/>
    <property type="match status" value="1"/>
</dbReference>
<gene>
    <name evidence="2" type="ORF">J27TS8_17520</name>
</gene>
<feature type="domain" description="NAD-dependent epimerase/dehydratase" evidence="1">
    <location>
        <begin position="4"/>
        <end position="70"/>
    </location>
</feature>
<accession>A0A920BTE5</accession>
<dbReference type="RefSeq" id="WP_212933500.1">
    <property type="nucleotide sequence ID" value="NZ_BORC01000002.1"/>
</dbReference>
<comment type="caution">
    <text evidence="2">The sequence shown here is derived from an EMBL/GenBank/DDBJ whole genome shotgun (WGS) entry which is preliminary data.</text>
</comment>
<dbReference type="InterPro" id="IPR050177">
    <property type="entry name" value="Lipid_A_modif_metabolic_enz"/>
</dbReference>
<organism evidence="2 3">
    <name type="scientific">Robertmurraya siralis</name>
    <dbReference type="NCBI Taxonomy" id="77777"/>
    <lineage>
        <taxon>Bacteria</taxon>
        <taxon>Bacillati</taxon>
        <taxon>Bacillota</taxon>
        <taxon>Bacilli</taxon>
        <taxon>Bacillales</taxon>
        <taxon>Bacillaceae</taxon>
        <taxon>Robertmurraya</taxon>
    </lineage>
</organism>
<proteinExistence type="predicted"/>